<keyword evidence="7" id="KW-1185">Reference proteome</keyword>
<proteinExistence type="inferred from homology"/>
<accession>A0A0C9WBS9</accession>
<dbReference type="GO" id="GO:0005737">
    <property type="term" value="C:cytoplasm"/>
    <property type="evidence" value="ECO:0007669"/>
    <property type="project" value="TreeGrafter"/>
</dbReference>
<dbReference type="Pfam" id="PF00069">
    <property type="entry name" value="Pkinase"/>
    <property type="match status" value="2"/>
</dbReference>
<evidence type="ECO:0000256" key="3">
    <source>
        <dbReference type="PROSITE-ProRule" id="PRU10141"/>
    </source>
</evidence>
<feature type="domain" description="Protein kinase" evidence="5">
    <location>
        <begin position="26"/>
        <end position="352"/>
    </location>
</feature>
<dbReference type="PANTHER" id="PTHR24346">
    <property type="entry name" value="MAP/MICROTUBULE AFFINITY-REGULATING KINASE"/>
    <property type="match status" value="1"/>
</dbReference>
<organism evidence="6 7">
    <name type="scientific">Hydnomerulius pinastri MD-312</name>
    <dbReference type="NCBI Taxonomy" id="994086"/>
    <lineage>
        <taxon>Eukaryota</taxon>
        <taxon>Fungi</taxon>
        <taxon>Dikarya</taxon>
        <taxon>Basidiomycota</taxon>
        <taxon>Agaricomycotina</taxon>
        <taxon>Agaricomycetes</taxon>
        <taxon>Agaricomycetidae</taxon>
        <taxon>Boletales</taxon>
        <taxon>Boletales incertae sedis</taxon>
        <taxon>Leucogyrophana</taxon>
    </lineage>
</organism>
<dbReference type="InterPro" id="IPR017441">
    <property type="entry name" value="Protein_kinase_ATP_BS"/>
</dbReference>
<evidence type="ECO:0000313" key="7">
    <source>
        <dbReference type="Proteomes" id="UP000053820"/>
    </source>
</evidence>
<dbReference type="PROSITE" id="PS00108">
    <property type="entry name" value="PROTEIN_KINASE_ST"/>
    <property type="match status" value="1"/>
</dbReference>
<feature type="binding site" evidence="3">
    <location>
        <position position="54"/>
    </location>
    <ligand>
        <name>ATP</name>
        <dbReference type="ChEBI" id="CHEBI:30616"/>
    </ligand>
</feature>
<dbReference type="InterPro" id="IPR008271">
    <property type="entry name" value="Ser/Thr_kinase_AS"/>
</dbReference>
<dbReference type="GO" id="GO:0035556">
    <property type="term" value="P:intracellular signal transduction"/>
    <property type="evidence" value="ECO:0007669"/>
    <property type="project" value="TreeGrafter"/>
</dbReference>
<keyword evidence="4" id="KW-0808">Transferase</keyword>
<evidence type="ECO:0000259" key="5">
    <source>
        <dbReference type="PROSITE" id="PS50011"/>
    </source>
</evidence>
<dbReference type="HOGENOM" id="CLU_000288_63_57_1"/>
<dbReference type="EMBL" id="KN839865">
    <property type="protein sequence ID" value="KIJ61082.1"/>
    <property type="molecule type" value="Genomic_DNA"/>
</dbReference>
<dbReference type="InterPro" id="IPR000719">
    <property type="entry name" value="Prot_kinase_dom"/>
</dbReference>
<dbReference type="GO" id="GO:0005524">
    <property type="term" value="F:ATP binding"/>
    <property type="evidence" value="ECO:0007669"/>
    <property type="project" value="UniProtKB-UniRule"/>
</dbReference>
<dbReference type="SMART" id="SM00220">
    <property type="entry name" value="S_TKc"/>
    <property type="match status" value="1"/>
</dbReference>
<sequence>MFLAAFSPPMPTTRLPDDEGETVAGYVLGPVIGHGGFSTIRRAFSPSGGTVAIKIVKRSEVAKQSDPALARKRLDHETNVWSSLSHEHILPLFSVEHTPYADFFLTLLCPAGSLFDILKRDGTPALPHDDAGMMFRQVVRGVRYLHEVAGYVHRDIKLENVLVDEMGVCRIGDFGLTRKIGESDDEELPHDGEDHADVIHRHRSTISHTRRQAKASLPIHVSILRHGPRRHRTSTPVGDHAPAPVHPAHAFQPGSLPYAAPELLSPQTSAKQNGANPAQDMWALGVLLYALLTGRLPFSDAFEPRLTMKILHGVYDMPSGIGRGADRVLRGCLEGAVRNRWSIAMVDEMAWGIGWAEVDDTSSVAHDEEYEFFYTPSRPVTAVAEVTLPCIYYNCQLTLDKKRESERIQTCRYTTAAFARV</sequence>
<evidence type="ECO:0000313" key="6">
    <source>
        <dbReference type="EMBL" id="KIJ61082.1"/>
    </source>
</evidence>
<keyword evidence="4" id="KW-0418">Kinase</keyword>
<keyword evidence="4" id="KW-0723">Serine/threonine-protein kinase</keyword>
<evidence type="ECO:0000256" key="4">
    <source>
        <dbReference type="RuleBase" id="RU000304"/>
    </source>
</evidence>
<evidence type="ECO:0000256" key="2">
    <source>
        <dbReference type="ARBA" id="ARBA00022840"/>
    </source>
</evidence>
<keyword evidence="1 3" id="KW-0547">Nucleotide-binding</keyword>
<dbReference type="PROSITE" id="PS50011">
    <property type="entry name" value="PROTEIN_KINASE_DOM"/>
    <property type="match status" value="1"/>
</dbReference>
<dbReference type="SUPFAM" id="SSF56112">
    <property type="entry name" value="Protein kinase-like (PK-like)"/>
    <property type="match status" value="1"/>
</dbReference>
<comment type="similarity">
    <text evidence="4">Belongs to the protein kinase superfamily.</text>
</comment>
<dbReference type="Proteomes" id="UP000053820">
    <property type="component" value="Unassembled WGS sequence"/>
</dbReference>
<evidence type="ECO:0000256" key="1">
    <source>
        <dbReference type="ARBA" id="ARBA00022741"/>
    </source>
</evidence>
<dbReference type="PROSITE" id="PS00107">
    <property type="entry name" value="PROTEIN_KINASE_ATP"/>
    <property type="match status" value="1"/>
</dbReference>
<dbReference type="OrthoDB" id="4062651at2759"/>
<dbReference type="Gene3D" id="1.10.510.10">
    <property type="entry name" value="Transferase(Phosphotransferase) domain 1"/>
    <property type="match status" value="2"/>
</dbReference>
<protein>
    <recommendedName>
        <fullName evidence="5">Protein kinase domain-containing protein</fullName>
    </recommendedName>
</protein>
<keyword evidence="2 3" id="KW-0067">ATP-binding</keyword>
<gene>
    <name evidence="6" type="ORF">HYDPIDRAFT_177157</name>
</gene>
<dbReference type="PANTHER" id="PTHR24346:SF76">
    <property type="entry name" value="NON-SPECIFIC SERINE_THREONINE PROTEIN KINASE"/>
    <property type="match status" value="1"/>
</dbReference>
<dbReference type="InterPro" id="IPR011009">
    <property type="entry name" value="Kinase-like_dom_sf"/>
</dbReference>
<dbReference type="AlphaFoldDB" id="A0A0C9WBS9"/>
<reference evidence="6 7" key="1">
    <citation type="submission" date="2014-04" db="EMBL/GenBank/DDBJ databases">
        <title>Evolutionary Origins and Diversification of the Mycorrhizal Mutualists.</title>
        <authorList>
            <consortium name="DOE Joint Genome Institute"/>
            <consortium name="Mycorrhizal Genomics Consortium"/>
            <person name="Kohler A."/>
            <person name="Kuo A."/>
            <person name="Nagy L.G."/>
            <person name="Floudas D."/>
            <person name="Copeland A."/>
            <person name="Barry K.W."/>
            <person name="Cichocki N."/>
            <person name="Veneault-Fourrey C."/>
            <person name="LaButti K."/>
            <person name="Lindquist E.A."/>
            <person name="Lipzen A."/>
            <person name="Lundell T."/>
            <person name="Morin E."/>
            <person name="Murat C."/>
            <person name="Riley R."/>
            <person name="Ohm R."/>
            <person name="Sun H."/>
            <person name="Tunlid A."/>
            <person name="Henrissat B."/>
            <person name="Grigoriev I.V."/>
            <person name="Hibbett D.S."/>
            <person name="Martin F."/>
        </authorList>
    </citation>
    <scope>NUCLEOTIDE SEQUENCE [LARGE SCALE GENOMIC DNA]</scope>
    <source>
        <strain evidence="6 7">MD-312</strain>
    </source>
</reference>
<dbReference type="GO" id="GO:0004674">
    <property type="term" value="F:protein serine/threonine kinase activity"/>
    <property type="evidence" value="ECO:0007669"/>
    <property type="project" value="UniProtKB-KW"/>
</dbReference>
<name>A0A0C9WBS9_9AGAM</name>
<dbReference type="GO" id="GO:0000226">
    <property type="term" value="P:microtubule cytoskeleton organization"/>
    <property type="evidence" value="ECO:0007669"/>
    <property type="project" value="TreeGrafter"/>
</dbReference>